<protein>
    <submittedName>
        <fullName evidence="2">Glycoside hydrolase family 2 TIM barrel-domain containing protein</fullName>
    </submittedName>
</protein>
<evidence type="ECO:0000259" key="1">
    <source>
        <dbReference type="Pfam" id="PF02836"/>
    </source>
</evidence>
<dbReference type="GO" id="GO:0016787">
    <property type="term" value="F:hydrolase activity"/>
    <property type="evidence" value="ECO:0007669"/>
    <property type="project" value="UniProtKB-KW"/>
</dbReference>
<dbReference type="Pfam" id="PF02836">
    <property type="entry name" value="Glyco_hydro_2_C"/>
    <property type="match status" value="1"/>
</dbReference>
<proteinExistence type="predicted"/>
<dbReference type="EMBL" id="JAYFUL010000007">
    <property type="protein sequence ID" value="MEA5257368.1"/>
    <property type="molecule type" value="Genomic_DNA"/>
</dbReference>
<keyword evidence="2" id="KW-0378">Hydrolase</keyword>
<evidence type="ECO:0000313" key="3">
    <source>
        <dbReference type="Proteomes" id="UP001304671"/>
    </source>
</evidence>
<dbReference type="InterPro" id="IPR017853">
    <property type="entry name" value="GH"/>
</dbReference>
<name>A0ABU5QJX9_9BACT</name>
<accession>A0ABU5QJX9</accession>
<feature type="domain" description="Glycoside hydrolase family 2 catalytic" evidence="1">
    <location>
        <begin position="87"/>
        <end position="253"/>
    </location>
</feature>
<sequence length="442" mass="51753">MKNRLKTIIASIFTSYLSIILLGCGKEVPDNSLKTVHIKYEKGQYTLYRNGKLFFIKGAAGFTNLKKLKEAGGNTIRTWDTTHLQAILDEAKIYDIAVVVGLPMPMNNDGDWFYKNDELVATQYKCYSSFINKYKNHPSLLFWCLGNELAFPNKPRFLSFYKVFNNLVDMIHQNDPNHLVTTTITNFQRKNIFHLKFRTNIDFISFNIFGKLKNLRKDLEDFEWLWDGPFLITEWGIDGPWYPHEHTAWRAFIENTSTKKAEQYLWIYRHDMPVENPRLLGSLVFYWGHKQENTPTWFSLFDENGASSEAVGTMQYIWTSTHPTHKAPQIRYMLVDRKGARDNLIYQPNARATAKLLLMDKADTTDLTYQWQVLPEDWFQVNDIYSIKKVKPIKDVFIKQSKTTVVFRTPPKEGPYRIYVSVYDKHGNFATCNTPFYVVDNK</sequence>
<keyword evidence="3" id="KW-1185">Reference proteome</keyword>
<dbReference type="RefSeq" id="WP_323247700.1">
    <property type="nucleotide sequence ID" value="NZ_JAYFUL010000007.1"/>
</dbReference>
<organism evidence="2 3">
    <name type="scientific">Arcicella aquatica</name>
    <dbReference type="NCBI Taxonomy" id="217141"/>
    <lineage>
        <taxon>Bacteria</taxon>
        <taxon>Pseudomonadati</taxon>
        <taxon>Bacteroidota</taxon>
        <taxon>Cytophagia</taxon>
        <taxon>Cytophagales</taxon>
        <taxon>Flectobacillaceae</taxon>
        <taxon>Arcicella</taxon>
    </lineage>
</organism>
<dbReference type="InterPro" id="IPR006103">
    <property type="entry name" value="Glyco_hydro_2_cat"/>
</dbReference>
<evidence type="ECO:0000313" key="2">
    <source>
        <dbReference type="EMBL" id="MEA5257368.1"/>
    </source>
</evidence>
<dbReference type="PROSITE" id="PS51257">
    <property type="entry name" value="PROKAR_LIPOPROTEIN"/>
    <property type="match status" value="1"/>
</dbReference>
<dbReference type="Proteomes" id="UP001304671">
    <property type="component" value="Unassembled WGS sequence"/>
</dbReference>
<dbReference type="Gene3D" id="3.20.20.80">
    <property type="entry name" value="Glycosidases"/>
    <property type="match status" value="1"/>
</dbReference>
<comment type="caution">
    <text evidence="2">The sequence shown here is derived from an EMBL/GenBank/DDBJ whole genome shotgun (WGS) entry which is preliminary data.</text>
</comment>
<reference evidence="2 3" key="1">
    <citation type="submission" date="2023-12" db="EMBL/GenBank/DDBJ databases">
        <title>Novel species of the genus Arcicella isolated from rivers.</title>
        <authorList>
            <person name="Lu H."/>
        </authorList>
    </citation>
    <scope>NUCLEOTIDE SEQUENCE [LARGE SCALE GENOMIC DNA]</scope>
    <source>
        <strain evidence="2 3">LMG 21963</strain>
    </source>
</reference>
<dbReference type="SUPFAM" id="SSF51445">
    <property type="entry name" value="(Trans)glycosidases"/>
    <property type="match status" value="1"/>
</dbReference>
<gene>
    <name evidence="2" type="ORF">VB264_06210</name>
</gene>